<keyword evidence="2 4" id="KW-0378">Hydrolase</keyword>
<feature type="domain" description="Neutral/alkaline non-lysosomal ceramidase C-terminal" evidence="7">
    <location>
        <begin position="507"/>
        <end position="668"/>
    </location>
</feature>
<keyword evidence="9" id="KW-1185">Reference proteome</keyword>
<name>A0A6N9HLL8_9BURK</name>
<dbReference type="EC" id="3.5.1.23" evidence="4"/>
<dbReference type="GO" id="GO:0005576">
    <property type="term" value="C:extracellular region"/>
    <property type="evidence" value="ECO:0007669"/>
    <property type="project" value="TreeGrafter"/>
</dbReference>
<evidence type="ECO:0000256" key="3">
    <source>
        <dbReference type="PIRSR" id="PIRSR606823-2"/>
    </source>
</evidence>
<organism evidence="8 9">
    <name type="scientific">Pseudoduganella guangdongensis</name>
    <dbReference type="NCBI Taxonomy" id="2692179"/>
    <lineage>
        <taxon>Bacteria</taxon>
        <taxon>Pseudomonadati</taxon>
        <taxon>Pseudomonadota</taxon>
        <taxon>Betaproteobacteria</taxon>
        <taxon>Burkholderiales</taxon>
        <taxon>Oxalobacteraceae</taxon>
        <taxon>Telluria group</taxon>
        <taxon>Pseudoduganella</taxon>
    </lineage>
</organism>
<feature type="chain" id="PRO_5026652488" description="Neutral ceramidase" evidence="5">
    <location>
        <begin position="26"/>
        <end position="669"/>
    </location>
</feature>
<evidence type="ECO:0000313" key="9">
    <source>
        <dbReference type="Proteomes" id="UP000448575"/>
    </source>
</evidence>
<keyword evidence="4" id="KW-0443">Lipid metabolism</keyword>
<sequence>MTNSVRFVRLASVLGAILVGGAAYADPFLVGRGMSDITGEAAEVGMMGYGSTSQVTAGIHMRQRARAFIVVDQASGRRMVFVNNDLGMVFQGVQQAVLRQLQAKYGNTYGPENVILSATHTHGGPGGHSHYALYNFTTYGFNKRTFDAIVSGMVAAIDKAHRDLKPGSIAIGKGELTDASNNRSMQAYLRNPQAERERWGRNIDPEMTVLRFKQGSADVGAISWFATHGVSMTPTNRLITPDNKGYAAWRWEHDLKGVRYNSDADFVAAFAQSNAGDMTPNLNLDGTGPTANELENTRIIGERQLQKALSIYNGALEALSGTVDYRQRYIDFSRVTVAGGFADGVSRSTCPAAIGSAFAAGTEDGRGLDGFNEGDLAGNPFFTALGGVIAPAPQWVRDCHGAKPVLLATGTQSPFPWSPEVLPVSIVRIGQLAIIAAPAEFTIMAGRRVRETVKAALGDSVRHVVFAGYSNAYAGYVTTPEEYDAQHYEGASTHFGKWTLGAYQQSFHELATALRQGTSAGSNAAVRDLTNNQMSFQTGVVLDNTPVFKSFGDVERQANASYLRGQRVEVSFWTGHPKNNLRQNGTFLEVQRWDGTTWRTVATDGDWNTTYRWERVDPVWGTSRAVIGWDIPATAATGQYRIRHYGDYKNGWNGNVYGLTGTSRTFQVN</sequence>
<keyword evidence="4" id="KW-0746">Sphingolipid metabolism</keyword>
<dbReference type="Proteomes" id="UP000448575">
    <property type="component" value="Unassembled WGS sequence"/>
</dbReference>
<reference evidence="8 9" key="1">
    <citation type="submission" date="2019-12" db="EMBL/GenBank/DDBJ databases">
        <title>Novel species isolated from a subtropical stream in China.</title>
        <authorList>
            <person name="Lu H."/>
        </authorList>
    </citation>
    <scope>NUCLEOTIDE SEQUENCE [LARGE SCALE GENOMIC DNA]</scope>
    <source>
        <strain evidence="8 9">DS3</strain>
    </source>
</reference>
<dbReference type="GO" id="GO:0046512">
    <property type="term" value="P:sphingosine biosynthetic process"/>
    <property type="evidence" value="ECO:0007669"/>
    <property type="project" value="TreeGrafter"/>
</dbReference>
<keyword evidence="3" id="KW-0862">Zinc</keyword>
<proteinExistence type="inferred from homology"/>
<evidence type="ECO:0000256" key="2">
    <source>
        <dbReference type="ARBA" id="ARBA00022801"/>
    </source>
</evidence>
<evidence type="ECO:0000256" key="4">
    <source>
        <dbReference type="RuleBase" id="RU366019"/>
    </source>
</evidence>
<comment type="similarity">
    <text evidence="1 4">Belongs to the neutral ceramidase family.</text>
</comment>
<evidence type="ECO:0000259" key="6">
    <source>
        <dbReference type="Pfam" id="PF04734"/>
    </source>
</evidence>
<dbReference type="InterPro" id="IPR031331">
    <property type="entry name" value="NEUT/ALK_ceramidase_C"/>
</dbReference>
<dbReference type="GO" id="GO:0042759">
    <property type="term" value="P:long-chain fatty acid biosynthetic process"/>
    <property type="evidence" value="ECO:0007669"/>
    <property type="project" value="TreeGrafter"/>
</dbReference>
<comment type="caution">
    <text evidence="8">The sequence shown here is derived from an EMBL/GenBank/DDBJ whole genome shotgun (WGS) entry which is preliminary data.</text>
</comment>
<dbReference type="GO" id="GO:0046872">
    <property type="term" value="F:metal ion binding"/>
    <property type="evidence" value="ECO:0007669"/>
    <property type="project" value="UniProtKB-KW"/>
</dbReference>
<feature type="domain" description="Neutral/alkaline non-lysosomal ceramidase N-terminal" evidence="6">
    <location>
        <begin position="28"/>
        <end position="505"/>
    </location>
</feature>
<dbReference type="AlphaFoldDB" id="A0A6N9HLL8"/>
<feature type="binding site" evidence="3">
    <location>
        <position position="228"/>
    </location>
    <ligand>
        <name>Zn(2+)</name>
        <dbReference type="ChEBI" id="CHEBI:29105"/>
    </ligand>
</feature>
<dbReference type="InterPro" id="IPR038445">
    <property type="entry name" value="NCDase_C_sf"/>
</dbReference>
<evidence type="ECO:0000259" key="7">
    <source>
        <dbReference type="Pfam" id="PF17048"/>
    </source>
</evidence>
<dbReference type="GO" id="GO:0016020">
    <property type="term" value="C:membrane"/>
    <property type="evidence" value="ECO:0007669"/>
    <property type="project" value="GOC"/>
</dbReference>
<dbReference type="GO" id="GO:0046514">
    <property type="term" value="P:ceramide catabolic process"/>
    <property type="evidence" value="ECO:0007669"/>
    <property type="project" value="InterPro"/>
</dbReference>
<comment type="catalytic activity">
    <reaction evidence="4">
        <text>an N-acylsphing-4-enine + H2O = sphing-4-enine + a fatty acid</text>
        <dbReference type="Rhea" id="RHEA:20856"/>
        <dbReference type="ChEBI" id="CHEBI:15377"/>
        <dbReference type="ChEBI" id="CHEBI:28868"/>
        <dbReference type="ChEBI" id="CHEBI:52639"/>
        <dbReference type="ChEBI" id="CHEBI:57756"/>
        <dbReference type="EC" id="3.5.1.23"/>
    </reaction>
</comment>
<gene>
    <name evidence="8" type="ORF">GTP41_19370</name>
</gene>
<comment type="cofactor">
    <cofactor evidence="3">
        <name>Zn(2+)</name>
        <dbReference type="ChEBI" id="CHEBI:29105"/>
    </cofactor>
    <text evidence="3">Binds 1 zinc ion per subunit.</text>
</comment>
<dbReference type="InterPro" id="IPR031329">
    <property type="entry name" value="NEUT/ALK_ceramidase_N"/>
</dbReference>
<evidence type="ECO:0000256" key="5">
    <source>
        <dbReference type="SAM" id="SignalP"/>
    </source>
</evidence>
<dbReference type="PANTHER" id="PTHR12670:SF1">
    <property type="entry name" value="NEUTRAL CERAMIDASE"/>
    <property type="match status" value="1"/>
</dbReference>
<feature type="binding site" evidence="3">
    <location>
        <position position="440"/>
    </location>
    <ligand>
        <name>Zn(2+)</name>
        <dbReference type="ChEBI" id="CHEBI:29105"/>
    </ligand>
</feature>
<evidence type="ECO:0000313" key="8">
    <source>
        <dbReference type="EMBL" id="MYN04256.1"/>
    </source>
</evidence>
<dbReference type="RefSeq" id="WP_161027216.1">
    <property type="nucleotide sequence ID" value="NZ_WWCJ01000015.1"/>
</dbReference>
<dbReference type="EMBL" id="WWCJ01000015">
    <property type="protein sequence ID" value="MYN04256.1"/>
    <property type="molecule type" value="Genomic_DNA"/>
</dbReference>
<dbReference type="PANTHER" id="PTHR12670">
    <property type="entry name" value="CERAMIDASE"/>
    <property type="match status" value="1"/>
</dbReference>
<feature type="binding site" evidence="3">
    <location>
        <position position="476"/>
    </location>
    <ligand>
        <name>Zn(2+)</name>
        <dbReference type="ChEBI" id="CHEBI:29105"/>
    </ligand>
</feature>
<dbReference type="Gene3D" id="2.60.40.2300">
    <property type="entry name" value="Neutral/alkaline non-lysosomal ceramidase, C-terminal domain"/>
    <property type="match status" value="1"/>
</dbReference>
<evidence type="ECO:0000256" key="1">
    <source>
        <dbReference type="ARBA" id="ARBA00009835"/>
    </source>
</evidence>
<dbReference type="Pfam" id="PF04734">
    <property type="entry name" value="Ceramidase_alk"/>
    <property type="match status" value="1"/>
</dbReference>
<dbReference type="Pfam" id="PF17048">
    <property type="entry name" value="Ceramidse_alk_C"/>
    <property type="match status" value="1"/>
</dbReference>
<keyword evidence="3" id="KW-0479">Metal-binding</keyword>
<feature type="binding site" evidence="3">
    <location>
        <position position="120"/>
    </location>
    <ligand>
        <name>Zn(2+)</name>
        <dbReference type="ChEBI" id="CHEBI:29105"/>
    </ligand>
</feature>
<dbReference type="InterPro" id="IPR006823">
    <property type="entry name" value="Ceramidase_alk"/>
</dbReference>
<protein>
    <recommendedName>
        <fullName evidence="4">Neutral ceramidase</fullName>
        <ecNumber evidence="4">3.5.1.23</ecNumber>
    </recommendedName>
</protein>
<dbReference type="GO" id="GO:0017040">
    <property type="term" value="F:N-acylsphingosine amidohydrolase activity"/>
    <property type="evidence" value="ECO:0007669"/>
    <property type="project" value="UniProtKB-UniRule"/>
</dbReference>
<feature type="signal peptide" evidence="5">
    <location>
        <begin position="1"/>
        <end position="25"/>
    </location>
</feature>
<keyword evidence="5" id="KW-0732">Signal</keyword>
<accession>A0A6N9HLL8</accession>